<evidence type="ECO:0000313" key="1">
    <source>
        <dbReference type="EMBL" id="TGY38259.1"/>
    </source>
</evidence>
<dbReference type="RefSeq" id="WP_135999385.1">
    <property type="nucleotide sequence ID" value="NZ_CAQOQR010000125.1"/>
</dbReference>
<name>A0A4S2D936_9BACE</name>
<dbReference type="AlphaFoldDB" id="A0A4S2D936"/>
<organism evidence="1 2">
    <name type="scientific">Bacteroides caecimuris</name>
    <dbReference type="NCBI Taxonomy" id="1796613"/>
    <lineage>
        <taxon>Bacteria</taxon>
        <taxon>Pseudomonadati</taxon>
        <taxon>Bacteroidota</taxon>
        <taxon>Bacteroidia</taxon>
        <taxon>Bacteroidales</taxon>
        <taxon>Bacteroidaceae</taxon>
        <taxon>Bacteroides</taxon>
    </lineage>
</organism>
<sequence length="575" mass="67446">MESNVWEEEIVVNPAQLAFWLQPAKNKYAIYSRGTGKSFICGAEVDENVRLMPRGVTTLAQATYGQALTKTLPSTFKMLEMLGYKRYDTKTKTGDYIVCRQPPEGWYRPYEHLMSFEHCITFSNGHCLYILTQDGNSRGPNADYNITDEALTLDKEQFDQEVAPTNRGNEHIFGRKSVHPLLKHHGNTFLSSMPYTPEQKWLLEPAKYYEEERGIHLFDVWNKIVKLQMQLIDAKVANDAGLFKEIWNETIRLRRTITPFVSKDNTLFILASIFDNIANVGMSYIINQYNIMDKLTFMIEILNYMVDKIDHCYYNLDDRHRYYNATNDSFIRDFAENTEFDWKQLAATDSRMDADCNPNQPLEIVCDWGSSASFMEVAQPSHFDWAAKMLHPNRMVDNTINEFFVKRAEEDDTEINALMDKFCHYYRFHPCRMVEFYRDRYGDAHRANSKKTYNEIAIARLEKNGWKVNQHTHRGIEPPQHDKYLLWSYICAETDERYPLKRFNATKCKYILISMNNTRVRTNTQGKFEKDKRSERNGSILPEEATHFGDCVDKRVWTKYGDILLNTFSFVDARF</sequence>
<reference evidence="1 2" key="1">
    <citation type="submission" date="2019-04" db="EMBL/GenBank/DDBJ databases">
        <title>Microbes associate with the intestines of laboratory mice.</title>
        <authorList>
            <person name="Navarre W."/>
            <person name="Wong E."/>
            <person name="Huang K."/>
            <person name="Tropini C."/>
            <person name="Ng K."/>
            <person name="Yu B."/>
        </authorList>
    </citation>
    <scope>NUCLEOTIDE SEQUENCE [LARGE SCALE GENOMIC DNA]</scope>
    <source>
        <strain evidence="1 2">NM63_1-25</strain>
    </source>
</reference>
<comment type="caution">
    <text evidence="1">The sequence shown here is derived from an EMBL/GenBank/DDBJ whole genome shotgun (WGS) entry which is preliminary data.</text>
</comment>
<dbReference type="Proteomes" id="UP000309566">
    <property type="component" value="Unassembled WGS sequence"/>
</dbReference>
<proteinExistence type="predicted"/>
<evidence type="ECO:0000313" key="2">
    <source>
        <dbReference type="Proteomes" id="UP000309566"/>
    </source>
</evidence>
<accession>A0A4S2D936</accession>
<protein>
    <submittedName>
        <fullName evidence="1">Uncharacterized protein</fullName>
    </submittedName>
</protein>
<gene>
    <name evidence="1" type="ORF">E5353_07115</name>
</gene>
<dbReference type="EMBL" id="SRYX01000020">
    <property type="protein sequence ID" value="TGY38259.1"/>
    <property type="molecule type" value="Genomic_DNA"/>
</dbReference>